<evidence type="ECO:0000256" key="2">
    <source>
        <dbReference type="ARBA" id="ARBA00023125"/>
    </source>
</evidence>
<dbReference type="InterPro" id="IPR020449">
    <property type="entry name" value="Tscrpt_reg_AraC-type_HTH"/>
</dbReference>
<comment type="caution">
    <text evidence="5">The sequence shown here is derived from an EMBL/GenBank/DDBJ whole genome shotgun (WGS) entry which is preliminary data.</text>
</comment>
<gene>
    <name evidence="5" type="ORF">GC098_34005</name>
</gene>
<dbReference type="PROSITE" id="PS00041">
    <property type="entry name" value="HTH_ARAC_FAMILY_1"/>
    <property type="match status" value="1"/>
</dbReference>
<evidence type="ECO:0000313" key="5">
    <source>
        <dbReference type="EMBL" id="NOU76312.1"/>
    </source>
</evidence>
<dbReference type="InterPro" id="IPR018062">
    <property type="entry name" value="HTH_AraC-typ_CS"/>
</dbReference>
<dbReference type="PANTHER" id="PTHR43280:SF2">
    <property type="entry name" value="HTH-TYPE TRANSCRIPTIONAL REGULATOR EXSA"/>
    <property type="match status" value="1"/>
</dbReference>
<protein>
    <submittedName>
        <fullName evidence="5">Helix-turn-helix domain-containing protein</fullName>
    </submittedName>
</protein>
<dbReference type="Gene3D" id="2.60.120.280">
    <property type="entry name" value="Regulatory protein AraC"/>
    <property type="match status" value="1"/>
</dbReference>
<keyword evidence="1" id="KW-0805">Transcription regulation</keyword>
<dbReference type="SUPFAM" id="SSF46689">
    <property type="entry name" value="Homeodomain-like"/>
    <property type="match status" value="2"/>
</dbReference>
<dbReference type="SMART" id="SM00342">
    <property type="entry name" value="HTH_ARAC"/>
    <property type="match status" value="1"/>
</dbReference>
<dbReference type="Pfam" id="PF02311">
    <property type="entry name" value="AraC_binding"/>
    <property type="match status" value="1"/>
</dbReference>
<dbReference type="InterPro" id="IPR018060">
    <property type="entry name" value="HTH_AraC"/>
</dbReference>
<dbReference type="InterPro" id="IPR003313">
    <property type="entry name" value="AraC-bd"/>
</dbReference>
<evidence type="ECO:0000256" key="1">
    <source>
        <dbReference type="ARBA" id="ARBA00023015"/>
    </source>
</evidence>
<feature type="domain" description="HTH araC/xylS-type" evidence="4">
    <location>
        <begin position="176"/>
        <end position="274"/>
    </location>
</feature>
<sequence>MTMNTQQITFLSDLLQNLQIHILEAHLTQCTTSWKELNFTPEHNKLYWILEGEGWVKVDHQELNPMPGQLCLLPAHALHSYSTISDRPYLKYWCHFTAHIGSFDLFQWLDIPLFIQIRNVEQMTAWFQELATLHHEPSLTSRLREKAILLQIISSYLEAVPVQVLQKRTDEMDRLSQLRQFIEQNLHKSITVEQMAKSVHLHPNYLIKYFKKHFGMPPAKYMQRKRIDKAKFLLTTTSLSMKEIAEQTGYEDTNHFAKSFRKDTGFPPTEYRMNVRGKG</sequence>
<dbReference type="PRINTS" id="PR00032">
    <property type="entry name" value="HTHARAC"/>
</dbReference>
<reference evidence="5 6" key="1">
    <citation type="submission" date="2019-10" db="EMBL/GenBank/DDBJ databases">
        <title>Description of Paenibacillus terrestris sp. nov.</title>
        <authorList>
            <person name="Carlier A."/>
            <person name="Qi S."/>
        </authorList>
    </citation>
    <scope>NUCLEOTIDE SEQUENCE [LARGE SCALE GENOMIC DNA]</scope>
    <source>
        <strain evidence="5 6">LMG 31458</strain>
    </source>
</reference>
<accession>A0ABX1Y618</accession>
<dbReference type="PROSITE" id="PS01124">
    <property type="entry name" value="HTH_ARAC_FAMILY_2"/>
    <property type="match status" value="1"/>
</dbReference>
<keyword evidence="3" id="KW-0804">Transcription</keyword>
<dbReference type="PANTHER" id="PTHR43280">
    <property type="entry name" value="ARAC-FAMILY TRANSCRIPTIONAL REGULATOR"/>
    <property type="match status" value="1"/>
</dbReference>
<dbReference type="EMBL" id="WHOA01000241">
    <property type="protein sequence ID" value="NOU76312.1"/>
    <property type="molecule type" value="Genomic_DNA"/>
</dbReference>
<dbReference type="SUPFAM" id="SSF51215">
    <property type="entry name" value="Regulatory protein AraC"/>
    <property type="match status" value="1"/>
</dbReference>
<evidence type="ECO:0000259" key="4">
    <source>
        <dbReference type="PROSITE" id="PS01124"/>
    </source>
</evidence>
<dbReference type="Proteomes" id="UP000616779">
    <property type="component" value="Unassembled WGS sequence"/>
</dbReference>
<organism evidence="5 6">
    <name type="scientific">Paenibacillus phytorum</name>
    <dbReference type="NCBI Taxonomy" id="2654977"/>
    <lineage>
        <taxon>Bacteria</taxon>
        <taxon>Bacillati</taxon>
        <taxon>Bacillota</taxon>
        <taxon>Bacilli</taxon>
        <taxon>Bacillales</taxon>
        <taxon>Paenibacillaceae</taxon>
        <taxon>Paenibacillus</taxon>
    </lineage>
</organism>
<evidence type="ECO:0000256" key="3">
    <source>
        <dbReference type="ARBA" id="ARBA00023163"/>
    </source>
</evidence>
<name>A0ABX1Y618_9BACL</name>
<evidence type="ECO:0000313" key="6">
    <source>
        <dbReference type="Proteomes" id="UP000616779"/>
    </source>
</evidence>
<dbReference type="Pfam" id="PF12833">
    <property type="entry name" value="HTH_18"/>
    <property type="match status" value="1"/>
</dbReference>
<dbReference type="InterPro" id="IPR009057">
    <property type="entry name" value="Homeodomain-like_sf"/>
</dbReference>
<dbReference type="Gene3D" id="1.10.10.60">
    <property type="entry name" value="Homeodomain-like"/>
    <property type="match status" value="2"/>
</dbReference>
<keyword evidence="6" id="KW-1185">Reference proteome</keyword>
<proteinExistence type="predicted"/>
<keyword evidence="2" id="KW-0238">DNA-binding</keyword>
<dbReference type="InterPro" id="IPR037923">
    <property type="entry name" value="HTH-like"/>
</dbReference>